<dbReference type="Pfam" id="PF00732">
    <property type="entry name" value="GMC_oxred_N"/>
    <property type="match status" value="1"/>
</dbReference>
<dbReference type="PANTHER" id="PTHR46056">
    <property type="entry name" value="LONG-CHAIN-ALCOHOL OXIDASE"/>
    <property type="match status" value="1"/>
</dbReference>
<evidence type="ECO:0000256" key="3">
    <source>
        <dbReference type="ARBA" id="ARBA00022827"/>
    </source>
</evidence>
<sequence length="479" mass="51748">MTRHECDVLIIGSGAGGATTAATLAEAGHDVLIVEEGPWVEQGEVVPFSLDQMDRQYRSGGVTVALGLPSIAYTEGRCAGGGTEVNSGLYRRPPEETLERWRSRYRIADFDSASLFDICEEVESALSVQTVPGEHTDASKILQRGAERLGWQNDEIPRWMTYPDGNDATQGKRQSMTQTFLPRALAAGARILCEHRLDKIHRNGAKAVSAELTPLSPGADADGVTVSFRDLIICGGAIQTPAILQRAGFRHRVGRTLAVHPTVKLSARFDSPVNTPDDVSVYQVKEFAPNISFGGSASHPGLVALALTDNWREFGTAVTAWPELAVYYAAITSQGRGWVQAIPGVRDPLVTYRLTRRDRDLLGQGLSRLALVMLEAGALEVYPAFKDAPLVRTRRDLADMSGAFAATKASVMTVHLCSTAPMGDDEKRCAVHSHGKVRGADNVYVNDASLLPEAPGVNPQASVMAVAIRNARRYCDERA</sequence>
<keyword evidence="9" id="KW-1185">Reference proteome</keyword>
<dbReference type="AlphaFoldDB" id="A0A6C7ECD4"/>
<reference evidence="8 9" key="1">
    <citation type="journal article" date="2013" name="Int. J. Syst. Evol. Microbiol.">
        <title>Ilumatobacter nonamiense sp. nov. and Ilumatobacter coccineum sp. nov., isolated from seashore sand.</title>
        <authorList>
            <person name="Matsumoto A."/>
            <person name="Kasai H."/>
            <person name="Matsuo Y."/>
            <person name="Shizuri Y."/>
            <person name="Ichikawa N."/>
            <person name="Fujita N."/>
            <person name="Omura S."/>
            <person name="Takahashi Y."/>
        </authorList>
    </citation>
    <scope>NUCLEOTIDE SEQUENCE [LARGE SCALE GENOMIC DNA]</scope>
    <source>
        <strain evidence="9">NBRC 103263 / KCTC 29153 / YM16-304</strain>
    </source>
</reference>
<dbReference type="Pfam" id="PF00890">
    <property type="entry name" value="FAD_binding_2"/>
    <property type="match status" value="1"/>
</dbReference>
<dbReference type="InterPro" id="IPR036188">
    <property type="entry name" value="FAD/NAD-bd_sf"/>
</dbReference>
<dbReference type="KEGG" id="aym:YM304_25250"/>
<dbReference type="SUPFAM" id="SSF51905">
    <property type="entry name" value="FAD/NAD(P)-binding domain"/>
    <property type="match status" value="1"/>
</dbReference>
<dbReference type="InterPro" id="IPR000172">
    <property type="entry name" value="GMC_OxRdtase_N"/>
</dbReference>
<feature type="domain" description="Glucose-methanol-choline oxidoreductase N-terminal" evidence="5">
    <location>
        <begin position="53"/>
        <end position="261"/>
    </location>
</feature>
<evidence type="ECO:0000259" key="6">
    <source>
        <dbReference type="Pfam" id="PF00890"/>
    </source>
</evidence>
<keyword evidence="4" id="KW-0560">Oxidoreductase</keyword>
<evidence type="ECO:0000313" key="9">
    <source>
        <dbReference type="Proteomes" id="UP000011863"/>
    </source>
</evidence>
<gene>
    <name evidence="8" type="ORF">YM304_25250</name>
</gene>
<name>A0A6C7ECD4_ILUCY</name>
<proteinExistence type="inferred from homology"/>
<evidence type="ECO:0000259" key="7">
    <source>
        <dbReference type="Pfam" id="PF05199"/>
    </source>
</evidence>
<evidence type="ECO:0000313" key="8">
    <source>
        <dbReference type="EMBL" id="BAN02839.1"/>
    </source>
</evidence>
<protein>
    <submittedName>
        <fullName evidence="8">Putative oxidoreductase</fullName>
    </submittedName>
</protein>
<evidence type="ECO:0000256" key="1">
    <source>
        <dbReference type="ARBA" id="ARBA00010790"/>
    </source>
</evidence>
<accession>A0A6C7ECD4</accession>
<organism evidence="8 9">
    <name type="scientific">Ilumatobacter coccineus (strain NBRC 103263 / KCTC 29153 / YM16-304)</name>
    <dbReference type="NCBI Taxonomy" id="1313172"/>
    <lineage>
        <taxon>Bacteria</taxon>
        <taxon>Bacillati</taxon>
        <taxon>Actinomycetota</taxon>
        <taxon>Acidimicrobiia</taxon>
        <taxon>Acidimicrobiales</taxon>
        <taxon>Ilumatobacteraceae</taxon>
        <taxon>Ilumatobacter</taxon>
    </lineage>
</organism>
<dbReference type="Gene3D" id="3.50.50.60">
    <property type="entry name" value="FAD/NAD(P)-binding domain"/>
    <property type="match status" value="2"/>
</dbReference>
<dbReference type="PANTHER" id="PTHR46056:SF12">
    <property type="entry name" value="LONG-CHAIN-ALCOHOL OXIDASE"/>
    <property type="match status" value="1"/>
</dbReference>
<evidence type="ECO:0000256" key="2">
    <source>
        <dbReference type="ARBA" id="ARBA00022630"/>
    </source>
</evidence>
<feature type="domain" description="Glucose-methanol-choline oxidoreductase C-terminal" evidence="7">
    <location>
        <begin position="350"/>
        <end position="467"/>
    </location>
</feature>
<evidence type="ECO:0000256" key="4">
    <source>
        <dbReference type="ARBA" id="ARBA00023002"/>
    </source>
</evidence>
<dbReference type="GO" id="GO:0016614">
    <property type="term" value="F:oxidoreductase activity, acting on CH-OH group of donors"/>
    <property type="evidence" value="ECO:0007669"/>
    <property type="project" value="InterPro"/>
</dbReference>
<keyword evidence="2" id="KW-0285">Flavoprotein</keyword>
<dbReference type="Pfam" id="PF05199">
    <property type="entry name" value="GMC_oxred_C"/>
    <property type="match status" value="1"/>
</dbReference>
<evidence type="ECO:0000259" key="5">
    <source>
        <dbReference type="Pfam" id="PF00732"/>
    </source>
</evidence>
<dbReference type="Proteomes" id="UP000011863">
    <property type="component" value="Chromosome"/>
</dbReference>
<dbReference type="InterPro" id="IPR003953">
    <property type="entry name" value="FAD-dep_OxRdtase_2_FAD-bd"/>
</dbReference>
<dbReference type="GO" id="GO:0050660">
    <property type="term" value="F:flavin adenine dinucleotide binding"/>
    <property type="evidence" value="ECO:0007669"/>
    <property type="project" value="InterPro"/>
</dbReference>
<dbReference type="InterPro" id="IPR007867">
    <property type="entry name" value="GMC_OxRtase_C"/>
</dbReference>
<dbReference type="EMBL" id="AP012057">
    <property type="protein sequence ID" value="BAN02839.1"/>
    <property type="molecule type" value="Genomic_DNA"/>
</dbReference>
<comment type="similarity">
    <text evidence="1">Belongs to the GMC oxidoreductase family.</text>
</comment>
<feature type="domain" description="FAD-dependent oxidoreductase 2 FAD-binding" evidence="6">
    <location>
        <begin position="7"/>
        <end position="38"/>
    </location>
</feature>
<dbReference type="OrthoDB" id="9798604at2"/>
<dbReference type="RefSeq" id="WP_015442086.1">
    <property type="nucleotide sequence ID" value="NC_020520.1"/>
</dbReference>
<keyword evidence="3" id="KW-0274">FAD</keyword>